<reference evidence="1 2" key="1">
    <citation type="journal article" date="1995" name="DNA Res.">
        <title>Sequence analysis of the genome of the unicellular cyanobacterium Synechocystis sp. strain PCC6803. I. Sequence features in the 1 Mb region from map positions 64% to 92% of the genome.</title>
        <authorList>
            <person name="Kaneko T."/>
            <person name="Tanaka A."/>
            <person name="Sato S."/>
            <person name="Kotani H."/>
            <person name="Sazuka T."/>
            <person name="Miyajima N."/>
            <person name="Sugiura M."/>
            <person name="Tabata S."/>
        </authorList>
    </citation>
    <scope>NUCLEOTIDE SEQUENCE [LARGE SCALE GENOMIC DNA]</scope>
    <source>
        <strain evidence="2">ATCC 27184 / PCC 6803 / Kazusa</strain>
    </source>
</reference>
<dbReference type="Pfam" id="PF01724">
    <property type="entry name" value="DUF29"/>
    <property type="match status" value="1"/>
</dbReference>
<dbReference type="EMBL" id="BA000022">
    <property type="protein sequence ID" value="BAA10772.1"/>
    <property type="molecule type" value="Genomic_DNA"/>
</dbReference>
<dbReference type="InterPro" id="IPR002636">
    <property type="entry name" value="DUF29"/>
</dbReference>
<evidence type="ECO:0000313" key="1">
    <source>
        <dbReference type="EMBL" id="BAA10772.1"/>
    </source>
</evidence>
<dbReference type="PaxDb" id="1148-1006616"/>
<dbReference type="IntAct" id="Q55990">
    <property type="interactions" value="3"/>
</dbReference>
<reference evidence="1 2" key="2">
    <citation type="journal article" date="1996" name="DNA Res.">
        <title>Sequence analysis of the genome of the unicellular cyanobacterium Synechocystis sp. strain PCC6803. II. Sequence determination of the entire genome and assignment of potential protein-coding regions.</title>
        <authorList>
            <person name="Kaneko T."/>
            <person name="Sato S."/>
            <person name="Kotani H."/>
            <person name="Tanaka A."/>
            <person name="Asamizu E."/>
            <person name="Nakamura Y."/>
            <person name="Miyajima N."/>
            <person name="Hirosawa M."/>
            <person name="Sugiura M."/>
            <person name="Sasamoto S."/>
            <person name="Kimura T."/>
            <person name="Hosouchi T."/>
            <person name="Matsuno A."/>
            <person name="Muraki A."/>
            <person name="Nakazaki N."/>
            <person name="Naruo K."/>
            <person name="Okumura S."/>
            <person name="Shimpo S."/>
            <person name="Takeuchi C."/>
            <person name="Wada T."/>
            <person name="Watanabe A."/>
            <person name="Yamada M."/>
            <person name="Yasuda M."/>
            <person name="Tabata S."/>
        </authorList>
    </citation>
    <scope>NUCLEOTIDE SEQUENCE [LARGE SCALE GENOMIC DNA]</scope>
    <source>
        <strain evidence="2">ATCC 27184 / PCC 6803 / Kazusa</strain>
    </source>
</reference>
<dbReference type="AlphaFoldDB" id="Q55990"/>
<dbReference type="EnsemblBacteria" id="BAA10772">
    <property type="protein sequence ID" value="BAA10772"/>
    <property type="gene ID" value="BAA10772"/>
</dbReference>
<dbReference type="KEGG" id="syn:sll0743"/>
<proteinExistence type="predicted"/>
<evidence type="ECO:0000313" key="2">
    <source>
        <dbReference type="Proteomes" id="UP000001425"/>
    </source>
</evidence>
<name>Q55990_SYNY3</name>
<keyword evidence="2" id="KW-1185">Reference proteome</keyword>
<protein>
    <submittedName>
        <fullName evidence="1">Sll0743 protein</fullName>
    </submittedName>
</protein>
<accession>Q55990</accession>
<dbReference type="InParanoid" id="Q55990"/>
<organism evidence="1 2">
    <name type="scientific">Synechocystis sp. (strain ATCC 27184 / PCC 6803 / Kazusa)</name>
    <dbReference type="NCBI Taxonomy" id="1111708"/>
    <lineage>
        <taxon>Bacteria</taxon>
        <taxon>Bacillati</taxon>
        <taxon>Cyanobacteriota</taxon>
        <taxon>Cyanophyceae</taxon>
        <taxon>Synechococcales</taxon>
        <taxon>Merismopediaceae</taxon>
        <taxon>Synechocystis</taxon>
    </lineage>
</organism>
<dbReference type="eggNOG" id="COG0639">
    <property type="taxonomic scope" value="Bacteria"/>
</dbReference>
<dbReference type="PANTHER" id="PTHR34235">
    <property type="entry name" value="SLR1203 PROTEIN-RELATED"/>
    <property type="match status" value="1"/>
</dbReference>
<dbReference type="Proteomes" id="UP000001425">
    <property type="component" value="Chromosome"/>
</dbReference>
<dbReference type="PIR" id="S77080">
    <property type="entry name" value="S77080"/>
</dbReference>
<sequence length="160" mass="19215">MTLKINANLLYEQDFNLWLEAVANCLKENQLENLDFENLAEEIQSIKYTEQGILRENLEIILIHLLKWKYQPETWSNSWRTMIDQSRKKIYQCLLESPSLQKYFHDVLDECYKHARKMVAIETDTSLETFPETNPFAQNDILDRTFLPDGFFPQYYEDYN</sequence>
<dbReference type="Gene3D" id="1.20.1220.20">
    <property type="entry name" value="Uncharcterised protein PF01724"/>
    <property type="match status" value="1"/>
</dbReference>
<dbReference type="PANTHER" id="PTHR34235:SF3">
    <property type="entry name" value="SLR1203 PROTEIN"/>
    <property type="match status" value="1"/>
</dbReference>
<dbReference type="STRING" id="1148.gene:10500276"/>
<gene>
    <name evidence="1" type="ordered locus">sll0743</name>
</gene>
<dbReference type="PhylomeDB" id="Q55990"/>